<keyword evidence="1" id="KW-0479">Metal-binding</keyword>
<evidence type="ECO:0000256" key="7">
    <source>
        <dbReference type="SAM" id="Phobius"/>
    </source>
</evidence>
<dbReference type="Pfam" id="PF06839">
    <property type="entry name" value="Zn_ribbon_GRF"/>
    <property type="match status" value="1"/>
</dbReference>
<dbReference type="Proteomes" id="UP001293254">
    <property type="component" value="Unassembled WGS sequence"/>
</dbReference>
<keyword evidence="3" id="KW-0862">Zinc</keyword>
<keyword evidence="7" id="KW-1133">Transmembrane helix</keyword>
<keyword evidence="7" id="KW-0472">Membrane</keyword>
<feature type="region of interest" description="Disordered" evidence="6">
    <location>
        <begin position="1"/>
        <end position="31"/>
    </location>
</feature>
<organism evidence="9 10">
    <name type="scientific">Sesamum alatum</name>
    <dbReference type="NCBI Taxonomy" id="300844"/>
    <lineage>
        <taxon>Eukaryota</taxon>
        <taxon>Viridiplantae</taxon>
        <taxon>Streptophyta</taxon>
        <taxon>Embryophyta</taxon>
        <taxon>Tracheophyta</taxon>
        <taxon>Spermatophyta</taxon>
        <taxon>Magnoliopsida</taxon>
        <taxon>eudicotyledons</taxon>
        <taxon>Gunneridae</taxon>
        <taxon>Pentapetalae</taxon>
        <taxon>asterids</taxon>
        <taxon>lamiids</taxon>
        <taxon>Lamiales</taxon>
        <taxon>Pedaliaceae</taxon>
        <taxon>Sesamum</taxon>
    </lineage>
</organism>
<name>A0AAE1XXK7_9LAMI</name>
<proteinExistence type="predicted"/>
<dbReference type="AlphaFoldDB" id="A0AAE1XXK7"/>
<keyword evidence="5" id="KW-0175">Coiled coil</keyword>
<feature type="domain" description="GRF-type" evidence="8">
    <location>
        <begin position="39"/>
        <end position="80"/>
    </location>
</feature>
<evidence type="ECO:0000259" key="8">
    <source>
        <dbReference type="PROSITE" id="PS51999"/>
    </source>
</evidence>
<reference evidence="9" key="2">
    <citation type="journal article" date="2024" name="Plant">
        <title>Genomic evolution and insights into agronomic trait innovations of Sesamum species.</title>
        <authorList>
            <person name="Miao H."/>
            <person name="Wang L."/>
            <person name="Qu L."/>
            <person name="Liu H."/>
            <person name="Sun Y."/>
            <person name="Le M."/>
            <person name="Wang Q."/>
            <person name="Wei S."/>
            <person name="Zheng Y."/>
            <person name="Lin W."/>
            <person name="Duan Y."/>
            <person name="Cao H."/>
            <person name="Xiong S."/>
            <person name="Wang X."/>
            <person name="Wei L."/>
            <person name="Li C."/>
            <person name="Ma Q."/>
            <person name="Ju M."/>
            <person name="Zhao R."/>
            <person name="Li G."/>
            <person name="Mu C."/>
            <person name="Tian Q."/>
            <person name="Mei H."/>
            <person name="Zhang T."/>
            <person name="Gao T."/>
            <person name="Zhang H."/>
        </authorList>
    </citation>
    <scope>NUCLEOTIDE SEQUENCE</scope>
    <source>
        <strain evidence="9">3651</strain>
    </source>
</reference>
<comment type="caution">
    <text evidence="9">The sequence shown here is derived from an EMBL/GenBank/DDBJ whole genome shotgun (WGS) entry which is preliminary data.</text>
</comment>
<dbReference type="EMBL" id="JACGWO010000009">
    <property type="protein sequence ID" value="KAK4419797.1"/>
    <property type="molecule type" value="Genomic_DNA"/>
</dbReference>
<gene>
    <name evidence="9" type="ORF">Salat_2392600</name>
</gene>
<evidence type="ECO:0000256" key="3">
    <source>
        <dbReference type="ARBA" id="ARBA00022833"/>
    </source>
</evidence>
<evidence type="ECO:0000256" key="6">
    <source>
        <dbReference type="SAM" id="MobiDB-lite"/>
    </source>
</evidence>
<evidence type="ECO:0000313" key="10">
    <source>
        <dbReference type="Proteomes" id="UP001293254"/>
    </source>
</evidence>
<evidence type="ECO:0000256" key="5">
    <source>
        <dbReference type="SAM" id="Coils"/>
    </source>
</evidence>
<dbReference type="PANTHER" id="PTHR33248">
    <property type="entry name" value="ZINC ION-BINDING PROTEIN"/>
    <property type="match status" value="1"/>
</dbReference>
<evidence type="ECO:0000256" key="1">
    <source>
        <dbReference type="ARBA" id="ARBA00022723"/>
    </source>
</evidence>
<keyword evidence="2 4" id="KW-0863">Zinc-finger</keyword>
<protein>
    <recommendedName>
        <fullName evidence="8">GRF-type domain-containing protein</fullName>
    </recommendedName>
</protein>
<accession>A0AAE1XXK7</accession>
<feature type="transmembrane region" description="Helical" evidence="7">
    <location>
        <begin position="124"/>
        <end position="141"/>
    </location>
</feature>
<evidence type="ECO:0000256" key="2">
    <source>
        <dbReference type="ARBA" id="ARBA00022771"/>
    </source>
</evidence>
<feature type="coiled-coil region" evidence="5">
    <location>
        <begin position="96"/>
        <end position="123"/>
    </location>
</feature>
<evidence type="ECO:0000313" key="9">
    <source>
        <dbReference type="EMBL" id="KAK4419797.1"/>
    </source>
</evidence>
<evidence type="ECO:0000256" key="4">
    <source>
        <dbReference type="PROSITE-ProRule" id="PRU01343"/>
    </source>
</evidence>
<dbReference type="PROSITE" id="PS51999">
    <property type="entry name" value="ZF_GRF"/>
    <property type="match status" value="1"/>
</dbReference>
<dbReference type="GO" id="GO:0008270">
    <property type="term" value="F:zinc ion binding"/>
    <property type="evidence" value="ECO:0007669"/>
    <property type="project" value="UniProtKB-KW"/>
</dbReference>
<reference evidence="9" key="1">
    <citation type="submission" date="2020-06" db="EMBL/GenBank/DDBJ databases">
        <authorList>
            <person name="Li T."/>
            <person name="Hu X."/>
            <person name="Zhang T."/>
            <person name="Song X."/>
            <person name="Zhang H."/>
            <person name="Dai N."/>
            <person name="Sheng W."/>
            <person name="Hou X."/>
            <person name="Wei L."/>
        </authorList>
    </citation>
    <scope>NUCLEOTIDE SEQUENCE</scope>
    <source>
        <strain evidence="9">3651</strain>
        <tissue evidence="9">Leaf</tissue>
    </source>
</reference>
<sequence length="145" mass="16264">MSSVGGSRYTPPRKQTSYSGQTSTSSHHSGPAENHLLLCECGIPAVMRTSWTPTNPGRRFRGCLGKSGHYCSTFEWVDEPGCERCMTVIPGLLRRLSRSTADAKAFEERIRSLEGRMRNMRTKTYIIAIGAAFSYFVMYISCRPR</sequence>
<dbReference type="InterPro" id="IPR010666">
    <property type="entry name" value="Znf_GRF"/>
</dbReference>
<keyword evidence="7" id="KW-0812">Transmembrane</keyword>
<feature type="compositionally biased region" description="Low complexity" evidence="6">
    <location>
        <begin position="15"/>
        <end position="29"/>
    </location>
</feature>
<keyword evidence="10" id="KW-1185">Reference proteome</keyword>